<gene>
    <name evidence="1" type="ORF">GH811_08790</name>
</gene>
<sequence>MKPINGYLMSRDKKIAQIVNDDIVPIESGLLPLYLQRNGSLVEWLESRAIDRHRTNSRLLKRVLRLTSADDAEVSMRVNGSTITDTYWIKLDEETGLDYNQVRFSQNYFDNLALLGDPDSFNQVNRPEIINSRTPELTNIGSFEKCWRLENGQWWLYKLGNQLEVFSELFIHELGTLMGFSMAYCEAWDKGIKSRDFTNGAKLNYEPARSLVGDEVDYGFNYNRIQELNAAMAREYLDILFLDTICFNMDRHTENYGFLRDPETGVFLSMAPNFDNNIALISKGYPSDIERKNDLFIHDFLELFDEITESYHIPVLNEDLIRLAILNTNIEVDADYIVKFILNGYNQLTDRFRQKAIIAID</sequence>
<proteinExistence type="predicted"/>
<dbReference type="RefSeq" id="WP_186894127.1">
    <property type="nucleotide sequence ID" value="NZ_WJBE01000006.1"/>
</dbReference>
<comment type="caution">
    <text evidence="1">The sequence shown here is derived from an EMBL/GenBank/DDBJ whole genome shotgun (WGS) entry which is preliminary data.</text>
</comment>
<dbReference type="EMBL" id="WJBE01000006">
    <property type="protein sequence ID" value="MBC3899711.1"/>
    <property type="molecule type" value="Genomic_DNA"/>
</dbReference>
<name>A0ABR6YWW8_9FIRM</name>
<organism evidence="1 2">
    <name type="scientific">Acetobacterium malicum</name>
    <dbReference type="NCBI Taxonomy" id="52692"/>
    <lineage>
        <taxon>Bacteria</taxon>
        <taxon>Bacillati</taxon>
        <taxon>Bacillota</taxon>
        <taxon>Clostridia</taxon>
        <taxon>Eubacteriales</taxon>
        <taxon>Eubacteriaceae</taxon>
        <taxon>Acetobacterium</taxon>
    </lineage>
</organism>
<keyword evidence="2" id="KW-1185">Reference proteome</keyword>
<evidence type="ECO:0008006" key="3">
    <source>
        <dbReference type="Google" id="ProtNLM"/>
    </source>
</evidence>
<accession>A0ABR6YWW8</accession>
<dbReference type="Proteomes" id="UP000622405">
    <property type="component" value="Unassembled WGS sequence"/>
</dbReference>
<evidence type="ECO:0000313" key="2">
    <source>
        <dbReference type="Proteomes" id="UP000622405"/>
    </source>
</evidence>
<reference evidence="1 2" key="1">
    <citation type="journal article" date="2020" name="mSystems">
        <title>Defining Genomic and Predicted Metabolic Features of the Acetobacterium Genus.</title>
        <authorList>
            <person name="Ross D.E."/>
            <person name="Marshall C.W."/>
            <person name="Gulliver D."/>
            <person name="May H.D."/>
            <person name="Norman R.S."/>
        </authorList>
    </citation>
    <scope>NUCLEOTIDE SEQUENCE [LARGE SCALE GENOMIC DNA]</scope>
    <source>
        <strain evidence="1 2">DSM 4132</strain>
    </source>
</reference>
<evidence type="ECO:0000313" key="1">
    <source>
        <dbReference type="EMBL" id="MBC3899711.1"/>
    </source>
</evidence>
<protein>
    <recommendedName>
        <fullName evidence="3">HipA-like C-terminal domain-containing protein</fullName>
    </recommendedName>
</protein>
<dbReference type="Gene3D" id="1.10.1070.20">
    <property type="match status" value="1"/>
</dbReference>